<keyword evidence="5" id="KW-0812">Transmembrane</keyword>
<evidence type="ECO:0000256" key="1">
    <source>
        <dbReference type="ARBA" id="ARBA00004613"/>
    </source>
</evidence>
<evidence type="ECO:0000256" key="3">
    <source>
        <dbReference type="ARBA" id="ARBA00022525"/>
    </source>
</evidence>
<keyword evidence="3" id="KW-0964">Secreted</keyword>
<keyword evidence="4" id="KW-1015">Disulfide bond</keyword>
<evidence type="ECO:0000313" key="6">
    <source>
        <dbReference type="EMBL" id="QJZ31626.1"/>
    </source>
</evidence>
<protein>
    <submittedName>
        <fullName evidence="6">U17-MYRTX-Tb1c</fullName>
    </submittedName>
</protein>
<keyword evidence="5" id="KW-1133">Transmembrane helix</keyword>
<reference evidence="6" key="2">
    <citation type="submission" date="2019-09" db="EMBL/GenBank/DDBJ databases">
        <authorList>
            <person name="Bonnafe E."/>
            <person name="Touchard A."/>
            <person name="Tene N."/>
            <person name="Treilhou M."/>
        </authorList>
    </citation>
    <scope>NUCLEOTIDE SEQUENCE</scope>
</reference>
<dbReference type="InterPro" id="IPR020128">
    <property type="entry name" value="Secapin"/>
</dbReference>
<name>A0A6M6RA65_TETBN</name>
<dbReference type="EMBL" id="MN450159">
    <property type="protein sequence ID" value="QJZ31626.1"/>
    <property type="molecule type" value="mRNA"/>
</dbReference>
<comment type="similarity">
    <text evidence="2">Belongs to the secapin family.</text>
</comment>
<evidence type="ECO:0000256" key="2">
    <source>
        <dbReference type="ARBA" id="ARBA00006280"/>
    </source>
</evidence>
<sequence length="57" mass="6465" precursor="true">MEKNRTNIFSVYLMITFLLISIFITMVMSDGEATIIDVPIQCPPGKVKVGNRCRIVF</sequence>
<reference evidence="6" key="1">
    <citation type="journal article" date="2018" name="J. Proteome Res.">
        <title>Deciphering the Molecular Diversity of an Ant Venom Peptidome through a Venomics Approach.</title>
        <authorList>
            <person name="Touchard A."/>
            <person name="Tene N."/>
            <person name="Song P.C.T."/>
            <person name="Lefranc B."/>
            <person name="Leprince J."/>
            <person name="Treilhou M."/>
            <person name="Bonnafe E."/>
        </authorList>
    </citation>
    <scope>NUCLEOTIDE SEQUENCE</scope>
</reference>
<dbReference type="GO" id="GO:0005576">
    <property type="term" value="C:extracellular region"/>
    <property type="evidence" value="ECO:0000314"/>
    <property type="project" value="UniProtKB"/>
</dbReference>
<feature type="transmembrane region" description="Helical" evidence="5">
    <location>
        <begin position="7"/>
        <end position="28"/>
    </location>
</feature>
<evidence type="ECO:0000256" key="5">
    <source>
        <dbReference type="SAM" id="Phobius"/>
    </source>
</evidence>
<dbReference type="Pfam" id="PF17521">
    <property type="entry name" value="Secapin"/>
    <property type="match status" value="1"/>
</dbReference>
<accession>A0A6M6RA65</accession>
<organism evidence="6">
    <name type="scientific">Tetramorium bicarinatum</name>
    <name type="common">Tramp ant</name>
    <dbReference type="NCBI Taxonomy" id="219812"/>
    <lineage>
        <taxon>Eukaryota</taxon>
        <taxon>Metazoa</taxon>
        <taxon>Ecdysozoa</taxon>
        <taxon>Arthropoda</taxon>
        <taxon>Hexapoda</taxon>
        <taxon>Insecta</taxon>
        <taxon>Pterygota</taxon>
        <taxon>Neoptera</taxon>
        <taxon>Endopterygota</taxon>
        <taxon>Hymenoptera</taxon>
        <taxon>Apocrita</taxon>
        <taxon>Aculeata</taxon>
        <taxon>Formicoidea</taxon>
        <taxon>Formicidae</taxon>
        <taxon>Myrmicinae</taxon>
        <taxon>Tetramorium</taxon>
    </lineage>
</organism>
<evidence type="ECO:0000256" key="4">
    <source>
        <dbReference type="ARBA" id="ARBA00023157"/>
    </source>
</evidence>
<comment type="subcellular location">
    <subcellularLocation>
        <location evidence="1">Secreted</location>
    </subcellularLocation>
</comment>
<proteinExistence type="evidence at transcript level"/>
<keyword evidence="5" id="KW-0472">Membrane</keyword>
<dbReference type="AlphaFoldDB" id="A0A6M6RA65"/>